<evidence type="ECO:0000256" key="4">
    <source>
        <dbReference type="ARBA" id="ARBA00022692"/>
    </source>
</evidence>
<comment type="subcellular location">
    <subcellularLocation>
        <location evidence="1">Cell membrane</location>
        <topology evidence="1">Multi-pass membrane protein</topology>
    </subcellularLocation>
</comment>
<keyword evidence="11" id="KW-1185">Reference proteome</keyword>
<evidence type="ECO:0000256" key="6">
    <source>
        <dbReference type="ARBA" id="ARBA00023136"/>
    </source>
</evidence>
<dbReference type="InterPro" id="IPR011014">
    <property type="entry name" value="MscS_channel_TM-2"/>
</dbReference>
<comment type="similarity">
    <text evidence="2">Belongs to the MscS (TC 1.A.23) family.</text>
</comment>
<evidence type="ECO:0000256" key="5">
    <source>
        <dbReference type="ARBA" id="ARBA00022989"/>
    </source>
</evidence>
<accession>A0ABV4DNU8</accession>
<feature type="domain" description="Mechanosensitive ion channel transmembrane helices 2/3" evidence="9">
    <location>
        <begin position="98"/>
        <end position="139"/>
    </location>
</feature>
<organism evidence="10 11">
    <name type="scientific">Ligilactobacillus faecis</name>
    <dbReference type="NCBI Taxonomy" id="762833"/>
    <lineage>
        <taxon>Bacteria</taxon>
        <taxon>Bacillati</taxon>
        <taxon>Bacillota</taxon>
        <taxon>Bacilli</taxon>
        <taxon>Lactobacillales</taxon>
        <taxon>Lactobacillaceae</taxon>
        <taxon>Ligilactobacillus</taxon>
    </lineage>
</organism>
<dbReference type="Gene3D" id="3.30.70.100">
    <property type="match status" value="1"/>
</dbReference>
<dbReference type="InterPro" id="IPR023408">
    <property type="entry name" value="MscS_beta-dom_sf"/>
</dbReference>
<evidence type="ECO:0000313" key="11">
    <source>
        <dbReference type="Proteomes" id="UP001565236"/>
    </source>
</evidence>
<comment type="caution">
    <text evidence="10">The sequence shown here is derived from an EMBL/GenBank/DDBJ whole genome shotgun (WGS) entry which is preliminary data.</text>
</comment>
<evidence type="ECO:0000259" key="8">
    <source>
        <dbReference type="Pfam" id="PF00924"/>
    </source>
</evidence>
<dbReference type="InterPro" id="IPR010920">
    <property type="entry name" value="LSM_dom_sf"/>
</dbReference>
<keyword evidence="6 7" id="KW-0472">Membrane</keyword>
<dbReference type="SUPFAM" id="SSF50182">
    <property type="entry name" value="Sm-like ribonucleoproteins"/>
    <property type="match status" value="1"/>
</dbReference>
<proteinExistence type="inferred from homology"/>
<dbReference type="EMBL" id="JBCLUF010000012">
    <property type="protein sequence ID" value="MEY8662150.1"/>
    <property type="molecule type" value="Genomic_DNA"/>
</dbReference>
<name>A0ABV4DNU8_9LACO</name>
<keyword evidence="5 7" id="KW-1133">Transmembrane helix</keyword>
<evidence type="ECO:0000256" key="3">
    <source>
        <dbReference type="ARBA" id="ARBA00022475"/>
    </source>
</evidence>
<dbReference type="Gene3D" id="1.10.287.1260">
    <property type="match status" value="1"/>
</dbReference>
<dbReference type="InterPro" id="IPR049142">
    <property type="entry name" value="MS_channel_1st"/>
</dbReference>
<evidence type="ECO:0000256" key="7">
    <source>
        <dbReference type="SAM" id="Phobius"/>
    </source>
</evidence>
<evidence type="ECO:0000256" key="1">
    <source>
        <dbReference type="ARBA" id="ARBA00004651"/>
    </source>
</evidence>
<reference evidence="10 11" key="1">
    <citation type="submission" date="2024-03" db="EMBL/GenBank/DDBJ databases">
        <title>Mouse gut bacterial collection (mGBC) of GemPharmatech.</title>
        <authorList>
            <person name="He Y."/>
            <person name="Dong L."/>
            <person name="Wu D."/>
            <person name="Gao X."/>
            <person name="Lin Z."/>
        </authorList>
    </citation>
    <scope>NUCLEOTIDE SEQUENCE [LARGE SCALE GENOMIC DNA]</scope>
    <source>
        <strain evidence="10 11">15-30</strain>
    </source>
</reference>
<dbReference type="SUPFAM" id="SSF82689">
    <property type="entry name" value="Mechanosensitive channel protein MscS (YggB), C-terminal domain"/>
    <property type="match status" value="1"/>
</dbReference>
<dbReference type="Proteomes" id="UP001565236">
    <property type="component" value="Unassembled WGS sequence"/>
</dbReference>
<dbReference type="Pfam" id="PF21088">
    <property type="entry name" value="MS_channel_1st"/>
    <property type="match status" value="1"/>
</dbReference>
<sequence length="307" mass="33571">MLFSSFLTTSQKSISSDVTKQVAKQTNILDNYIKNINWDNIITKILMTTISLVLISLLFLLLHSVGKKVIQRSFASAKNKDSHYSLGRLGTIYTLTQNIFHYCILFFYFYAVLSLLGIPVSTLLASAGIVSVALGLGAQGFVTDIVTGFFILLEQQFSVGDVVKINSITGTIHAVGLRTTQVVSDDGTLNFIPNRSITVVSNMSRNDMRAVIDIRLDPKKTNAEMKKVIEAVNQNISPTLPEIIKGPDILGVVDLGKGALVFRVIAYTKNGAQAKVQRTLLDQYLSALKQAGFEIPLSPLNLTSPTN</sequence>
<keyword evidence="3" id="KW-1003">Cell membrane</keyword>
<dbReference type="PANTHER" id="PTHR30460:SF0">
    <property type="entry name" value="MODERATE CONDUCTANCE MECHANOSENSITIVE CHANNEL YBIO"/>
    <property type="match status" value="1"/>
</dbReference>
<feature type="domain" description="Mechanosensitive ion channel MscS" evidence="8">
    <location>
        <begin position="142"/>
        <end position="205"/>
    </location>
</feature>
<dbReference type="PANTHER" id="PTHR30460">
    <property type="entry name" value="MODERATE CONDUCTANCE MECHANOSENSITIVE CHANNEL YBIO"/>
    <property type="match status" value="1"/>
</dbReference>
<dbReference type="Gene3D" id="2.30.30.60">
    <property type="match status" value="1"/>
</dbReference>
<evidence type="ECO:0000259" key="9">
    <source>
        <dbReference type="Pfam" id="PF21088"/>
    </source>
</evidence>
<evidence type="ECO:0000256" key="2">
    <source>
        <dbReference type="ARBA" id="ARBA00008017"/>
    </source>
</evidence>
<dbReference type="SUPFAM" id="SSF82861">
    <property type="entry name" value="Mechanosensitive channel protein MscS (YggB), transmembrane region"/>
    <property type="match status" value="1"/>
</dbReference>
<feature type="transmembrane region" description="Helical" evidence="7">
    <location>
        <begin position="124"/>
        <end position="153"/>
    </location>
</feature>
<feature type="transmembrane region" description="Helical" evidence="7">
    <location>
        <begin position="99"/>
        <end position="118"/>
    </location>
</feature>
<feature type="transmembrane region" description="Helical" evidence="7">
    <location>
        <begin position="41"/>
        <end position="62"/>
    </location>
</feature>
<dbReference type="InterPro" id="IPR045276">
    <property type="entry name" value="YbiO_bact"/>
</dbReference>
<dbReference type="Pfam" id="PF00924">
    <property type="entry name" value="MS_channel_2nd"/>
    <property type="match status" value="1"/>
</dbReference>
<dbReference type="InterPro" id="IPR006685">
    <property type="entry name" value="MscS_channel_2nd"/>
</dbReference>
<evidence type="ECO:0000313" key="10">
    <source>
        <dbReference type="EMBL" id="MEY8662150.1"/>
    </source>
</evidence>
<keyword evidence="4 7" id="KW-0812">Transmembrane</keyword>
<dbReference type="InterPro" id="IPR011066">
    <property type="entry name" value="MscS_channel_C_sf"/>
</dbReference>
<protein>
    <submittedName>
        <fullName evidence="10">Mechanosensitive ion channel family protein</fullName>
    </submittedName>
</protein>
<gene>
    <name evidence="10" type="ORF">AALT52_04490</name>
</gene>
<dbReference type="RefSeq" id="WP_369941535.1">
    <property type="nucleotide sequence ID" value="NZ_JBCLUF010000012.1"/>
</dbReference>